<dbReference type="RefSeq" id="WP_163668174.1">
    <property type="nucleotide sequence ID" value="NZ_QZCE01000002.1"/>
</dbReference>
<protein>
    <recommendedName>
        <fullName evidence="4">PEP-CTERM sorting domain-containing protein</fullName>
    </recommendedName>
</protein>
<sequence>MANVKSLAAIATTVVLSIASTILPAQAEVRVLDFEADASGNALSGGTQVHNQWADWGLSITGKNYKTGHNNAPLLLYDTSQSGADNDLRTGATWGTSNQGNALIIQEYNNGSYNLHTPDDEAKGGHIWFDFDQTVGFKQFSLLDIDDNFGTKSGTQVRVIGKDADNNTILNINVDNLIKRFANTYSDPDHSKSQGKSLTHAYKNGLDEYVDVTITQVGNKRDDNSMFQFDFEETELQRVQFRYSDVSGAISGLQWDDLSSEEPPQLPEPSVTIGLTMMGFIGARKLLQGRLQ</sequence>
<comment type="caution">
    <text evidence="2">The sequence shown here is derived from an EMBL/GenBank/DDBJ whole genome shotgun (WGS) entry which is preliminary data.</text>
</comment>
<reference evidence="2 3" key="1">
    <citation type="journal article" date="2020" name="Microb. Ecol.">
        <title>Ecogenomics of the Marine Benthic Filamentous Cyanobacterium Adonisia.</title>
        <authorList>
            <person name="Walter J.M."/>
            <person name="Coutinho F.H."/>
            <person name="Leomil L."/>
            <person name="Hargreaves P.I."/>
            <person name="Campeao M.E."/>
            <person name="Vieira V.V."/>
            <person name="Silva B.S."/>
            <person name="Fistarol G.O."/>
            <person name="Salomon P.S."/>
            <person name="Sawabe T."/>
            <person name="Mino S."/>
            <person name="Hosokawa M."/>
            <person name="Miyashita H."/>
            <person name="Maruyama F."/>
            <person name="van Verk M.C."/>
            <person name="Dutilh B.E."/>
            <person name="Thompson C.C."/>
            <person name="Thompson F.L."/>
        </authorList>
    </citation>
    <scope>NUCLEOTIDE SEQUENCE [LARGE SCALE GENOMIC DNA]</scope>
    <source>
        <strain evidence="2 3">CCMR0082</strain>
    </source>
</reference>
<organism evidence="2 3">
    <name type="scientific">Adonisia turfae CCMR0082</name>
    <dbReference type="NCBI Taxonomy" id="2304604"/>
    <lineage>
        <taxon>Bacteria</taxon>
        <taxon>Bacillati</taxon>
        <taxon>Cyanobacteriota</taxon>
        <taxon>Adonisia</taxon>
        <taxon>Adonisia turfae</taxon>
    </lineage>
</organism>
<proteinExistence type="predicted"/>
<dbReference type="AlphaFoldDB" id="A0A6M0SD31"/>
<feature type="chain" id="PRO_5027058231" description="PEP-CTERM sorting domain-containing protein" evidence="1">
    <location>
        <begin position="28"/>
        <end position="292"/>
    </location>
</feature>
<name>A0A6M0SD31_9CYAN</name>
<accession>A0A6M0SD31</accession>
<keyword evidence="1" id="KW-0732">Signal</keyword>
<dbReference type="EMBL" id="QZCE01000002">
    <property type="protein sequence ID" value="NEZ66226.1"/>
    <property type="molecule type" value="Genomic_DNA"/>
</dbReference>
<dbReference type="Proteomes" id="UP000473574">
    <property type="component" value="Unassembled WGS sequence"/>
</dbReference>
<evidence type="ECO:0000313" key="2">
    <source>
        <dbReference type="EMBL" id="NEZ66226.1"/>
    </source>
</evidence>
<evidence type="ECO:0008006" key="4">
    <source>
        <dbReference type="Google" id="ProtNLM"/>
    </source>
</evidence>
<evidence type="ECO:0000256" key="1">
    <source>
        <dbReference type="SAM" id="SignalP"/>
    </source>
</evidence>
<feature type="signal peptide" evidence="1">
    <location>
        <begin position="1"/>
        <end position="27"/>
    </location>
</feature>
<gene>
    <name evidence="2" type="ORF">D0962_26260</name>
</gene>
<evidence type="ECO:0000313" key="3">
    <source>
        <dbReference type="Proteomes" id="UP000473574"/>
    </source>
</evidence>